<dbReference type="EMBL" id="JARUPT010000656">
    <property type="protein sequence ID" value="KAK0369438.1"/>
    <property type="molecule type" value="Genomic_DNA"/>
</dbReference>
<comment type="caution">
    <text evidence="2">The sequence shown here is derived from an EMBL/GenBank/DDBJ whole genome shotgun (WGS) entry which is preliminary data.</text>
</comment>
<protein>
    <submittedName>
        <fullName evidence="2">Uncharacterized protein</fullName>
    </submittedName>
</protein>
<proteinExistence type="predicted"/>
<evidence type="ECO:0000256" key="1">
    <source>
        <dbReference type="SAM" id="MobiDB-lite"/>
    </source>
</evidence>
<evidence type="ECO:0000313" key="2">
    <source>
        <dbReference type="EMBL" id="KAK0369438.1"/>
    </source>
</evidence>
<gene>
    <name evidence="2" type="ORF">CLIM01_13206</name>
</gene>
<name>A0ABQ9PE20_9PEZI</name>
<dbReference type="Proteomes" id="UP001169217">
    <property type="component" value="Unassembled WGS sequence"/>
</dbReference>
<reference evidence="2" key="1">
    <citation type="submission" date="2023-04" db="EMBL/GenBank/DDBJ databases">
        <title>Colletotrichum limetticola genome sequence.</title>
        <authorList>
            <person name="Baroncelli R."/>
        </authorList>
    </citation>
    <scope>NUCLEOTIDE SEQUENCE</scope>
    <source>
        <strain evidence="2">KLA-Anderson</strain>
    </source>
</reference>
<sequence>MTAEKPDLVAYWPKPELKPPSPWSLPLTMSAVGKIVATETLDRDFQVFRYQTWSGQIQIPLHTPGWLANTFPGILDASHADALALDLSRFHLGGLSATDEWEDQWFSIICEPHFSYVPCGLSGEEDIGYKRLAWVQDDALMPISERVCVDLPLRFPTTPPFVTFHGFVDAQKFPLADNPSVGLDGVTRNSSAVFRIWSKFTVTEAAHTPKTGWYANHVYAMLPKCKPHMKKKCEDYHADTTPFRKHGKKAYVTGYLHGFCNKAVVFSESCPYNPLEFVPLIEILKIDWAAGEPRQNPGARDLLATPSKPETPNRGKGRFVFDPLAQMTADAKGPATPSKSNTLVDDDDPFSVNGLHEAPPTGSKRSGEIEVLDDSDDGASPTKRPKRGSLRGRK</sequence>
<keyword evidence="3" id="KW-1185">Reference proteome</keyword>
<accession>A0ABQ9PE20</accession>
<feature type="compositionally biased region" description="Basic residues" evidence="1">
    <location>
        <begin position="383"/>
        <end position="394"/>
    </location>
</feature>
<feature type="region of interest" description="Disordered" evidence="1">
    <location>
        <begin position="296"/>
        <end position="394"/>
    </location>
</feature>
<organism evidence="2 3">
    <name type="scientific">Colletotrichum limetticola</name>
    <dbReference type="NCBI Taxonomy" id="1209924"/>
    <lineage>
        <taxon>Eukaryota</taxon>
        <taxon>Fungi</taxon>
        <taxon>Dikarya</taxon>
        <taxon>Ascomycota</taxon>
        <taxon>Pezizomycotina</taxon>
        <taxon>Sordariomycetes</taxon>
        <taxon>Hypocreomycetidae</taxon>
        <taxon>Glomerellales</taxon>
        <taxon>Glomerellaceae</taxon>
        <taxon>Colletotrichum</taxon>
        <taxon>Colletotrichum acutatum species complex</taxon>
    </lineage>
</organism>
<evidence type="ECO:0000313" key="3">
    <source>
        <dbReference type="Proteomes" id="UP001169217"/>
    </source>
</evidence>